<name>A0A4S4K8R3_9APHY</name>
<feature type="region of interest" description="Disordered" evidence="1">
    <location>
        <begin position="57"/>
        <end position="78"/>
    </location>
</feature>
<keyword evidence="3" id="KW-1185">Reference proteome</keyword>
<feature type="compositionally biased region" description="Polar residues" evidence="1">
    <location>
        <begin position="206"/>
        <end position="217"/>
    </location>
</feature>
<protein>
    <submittedName>
        <fullName evidence="2">Uncharacterized protein</fullName>
    </submittedName>
</protein>
<gene>
    <name evidence="2" type="ORF">EW026_g7154</name>
</gene>
<feature type="region of interest" description="Disordered" evidence="1">
    <location>
        <begin position="1"/>
        <end position="23"/>
    </location>
</feature>
<dbReference type="EMBL" id="SGPJ01000469">
    <property type="protein sequence ID" value="THG94294.1"/>
    <property type="molecule type" value="Genomic_DNA"/>
</dbReference>
<organism evidence="2 3">
    <name type="scientific">Hermanssonia centrifuga</name>
    <dbReference type="NCBI Taxonomy" id="98765"/>
    <lineage>
        <taxon>Eukaryota</taxon>
        <taxon>Fungi</taxon>
        <taxon>Dikarya</taxon>
        <taxon>Basidiomycota</taxon>
        <taxon>Agaricomycotina</taxon>
        <taxon>Agaricomycetes</taxon>
        <taxon>Polyporales</taxon>
        <taxon>Meruliaceae</taxon>
        <taxon>Hermanssonia</taxon>
    </lineage>
</organism>
<comment type="caution">
    <text evidence="2">The sequence shown here is derived from an EMBL/GenBank/DDBJ whole genome shotgun (WGS) entry which is preliminary data.</text>
</comment>
<feature type="region of interest" description="Disordered" evidence="1">
    <location>
        <begin position="135"/>
        <end position="219"/>
    </location>
</feature>
<evidence type="ECO:0000313" key="2">
    <source>
        <dbReference type="EMBL" id="THG94294.1"/>
    </source>
</evidence>
<proteinExistence type="predicted"/>
<sequence>MSPPSSPVCRFQSDSGLQNAPELRPAEWLDDESFLLASPRSTDQDDDVEMDSEMLARDFSHASNATLGPRESVESSAEESIFGVQASIGAGCPDVEDVASIGVEVNCEAEPEELSANFIRSASLGSDVQVDPVLISSEAQSIGDSNDEDDGEASGTLSASGSAEKITIYSEIECPDRNANAMDDVEREPISEPHEELDDEPLRVTSRLTSPGRTSQTDDTEMVLKDALRFRGLLEESDSEGTLTPCGSVEPVMKEDAFDIRASLAPEYSIDNIEIKPILKSELARLAQELDGILTAQETADEARLP</sequence>
<evidence type="ECO:0000313" key="3">
    <source>
        <dbReference type="Proteomes" id="UP000309038"/>
    </source>
</evidence>
<reference evidence="2 3" key="1">
    <citation type="submission" date="2019-02" db="EMBL/GenBank/DDBJ databases">
        <title>Genome sequencing of the rare red list fungi Phlebia centrifuga.</title>
        <authorList>
            <person name="Buettner E."/>
            <person name="Kellner H."/>
        </authorList>
    </citation>
    <scope>NUCLEOTIDE SEQUENCE [LARGE SCALE GENOMIC DNA]</scope>
    <source>
        <strain evidence="2 3">DSM 108282</strain>
    </source>
</reference>
<evidence type="ECO:0000256" key="1">
    <source>
        <dbReference type="SAM" id="MobiDB-lite"/>
    </source>
</evidence>
<dbReference type="Proteomes" id="UP000309038">
    <property type="component" value="Unassembled WGS sequence"/>
</dbReference>
<accession>A0A4S4K8R3</accession>
<dbReference type="AlphaFoldDB" id="A0A4S4K8R3"/>